<dbReference type="Proteomes" id="UP000006008">
    <property type="component" value="Unassembled WGS sequence"/>
</dbReference>
<evidence type="ECO:0000313" key="1">
    <source>
        <dbReference type="EMBL" id="EHB93015.1"/>
    </source>
</evidence>
<keyword evidence="2" id="KW-1185">Reference proteome</keyword>
<feature type="non-terminal residue" evidence="1">
    <location>
        <position position="1"/>
    </location>
</feature>
<reference evidence="1 2" key="1">
    <citation type="submission" date="2011-08" db="EMBL/GenBank/DDBJ databases">
        <title>The Genome Sequence of Alistipes indistinctus YIT 12060.</title>
        <authorList>
            <consortium name="The Broad Institute Genome Sequencing Platform"/>
            <person name="Earl A."/>
            <person name="Ward D."/>
            <person name="Feldgarden M."/>
            <person name="Gevers D."/>
            <person name="Morotomi M."/>
            <person name="Young S.K."/>
            <person name="Zeng Q."/>
            <person name="Gargeya S."/>
            <person name="Fitzgerald M."/>
            <person name="Haas B."/>
            <person name="Abouelleil A."/>
            <person name="Alvarado L."/>
            <person name="Arachchi H.M."/>
            <person name="Berlin A."/>
            <person name="Brown A."/>
            <person name="Chapman S.B."/>
            <person name="Chen Z."/>
            <person name="Dunbar C."/>
            <person name="Freedman E."/>
            <person name="Gearin G."/>
            <person name="Gellesch M."/>
            <person name="Goldberg J."/>
            <person name="Griggs A."/>
            <person name="Gujja S."/>
            <person name="Heiman D."/>
            <person name="Howarth C."/>
            <person name="Larson L."/>
            <person name="Lui A."/>
            <person name="MacDonald P.J.P."/>
            <person name="Montmayeur A."/>
            <person name="Murphy C."/>
            <person name="Neiman D."/>
            <person name="Pearson M."/>
            <person name="Priest M."/>
            <person name="Roberts A."/>
            <person name="Saif S."/>
            <person name="Shea T."/>
            <person name="Shenoy N."/>
            <person name="Sisk P."/>
            <person name="Stolte C."/>
            <person name="Sykes S."/>
            <person name="Wortman J."/>
            <person name="Nusbaum C."/>
            <person name="Birren B."/>
        </authorList>
    </citation>
    <scope>NUCLEOTIDE SEQUENCE [LARGE SCALE GENOMIC DNA]</scope>
    <source>
        <strain evidence="1 2">YIT 12060</strain>
    </source>
</reference>
<proteinExistence type="predicted"/>
<name>G5H6K4_9BACT</name>
<dbReference type="EMBL" id="ADLD01000005">
    <property type="protein sequence ID" value="EHB93015.1"/>
    <property type="molecule type" value="Genomic_DNA"/>
</dbReference>
<protein>
    <submittedName>
        <fullName evidence="1">Uncharacterized protein</fullName>
    </submittedName>
</protein>
<dbReference type="STRING" id="742725.HMPREF9450_00564"/>
<gene>
    <name evidence="1" type="ORF">HMPREF9450_00564</name>
</gene>
<comment type="caution">
    <text evidence="1">The sequence shown here is derived from an EMBL/GenBank/DDBJ whole genome shotgun (WGS) entry which is preliminary data.</text>
</comment>
<sequence>ANKICLDLDEALKRIRNVAAPLDYIRHINKHHNRYDELPCVQKGKCFDCVHPRSACRKIAIMRGEVEFNADRTHLLVVNDNLGL</sequence>
<organism evidence="1 2">
    <name type="scientific">Alistipes indistinctus YIT 12060</name>
    <dbReference type="NCBI Taxonomy" id="742725"/>
    <lineage>
        <taxon>Bacteria</taxon>
        <taxon>Pseudomonadati</taxon>
        <taxon>Bacteroidota</taxon>
        <taxon>Bacteroidia</taxon>
        <taxon>Bacteroidales</taxon>
        <taxon>Rikenellaceae</taxon>
        <taxon>Alistipes</taxon>
    </lineage>
</organism>
<dbReference type="AlphaFoldDB" id="G5H6K4"/>
<accession>G5H6K4</accession>
<dbReference type="PATRIC" id="fig|742725.3.peg.613"/>
<evidence type="ECO:0000313" key="2">
    <source>
        <dbReference type="Proteomes" id="UP000006008"/>
    </source>
</evidence>
<dbReference type="HOGENOM" id="CLU_2532543_0_0_10"/>